<dbReference type="EMBL" id="GEDG01030055">
    <property type="protein sequence ID" value="JAP12148.1"/>
    <property type="molecule type" value="Transcribed_RNA"/>
</dbReference>
<reference evidence="2" key="1">
    <citation type="submission" date="2015-12" db="EMBL/GenBank/DDBJ databases">
        <title>Gene expression during late stages of embryo sac development: a critical building block for successful pollen-pistil interactions.</title>
        <authorList>
            <person name="Liu Y."/>
            <person name="Joly V."/>
            <person name="Sabar M."/>
            <person name="Matton D.P."/>
        </authorList>
    </citation>
    <scope>NUCLEOTIDE SEQUENCE</scope>
</reference>
<protein>
    <submittedName>
        <fullName evidence="2">Putative ovule protein</fullName>
    </submittedName>
</protein>
<name>A0A0V0GVE3_SOLCH</name>
<feature type="compositionally biased region" description="Polar residues" evidence="1">
    <location>
        <begin position="42"/>
        <end position="60"/>
    </location>
</feature>
<sequence>MNSQSTCQFSDHVNHHHYINLNTQTLMAYSSKNDNLVRMEPKSTTALTESQPINTTLRNK</sequence>
<organism evidence="2">
    <name type="scientific">Solanum chacoense</name>
    <name type="common">Chaco potato</name>
    <dbReference type="NCBI Taxonomy" id="4108"/>
    <lineage>
        <taxon>Eukaryota</taxon>
        <taxon>Viridiplantae</taxon>
        <taxon>Streptophyta</taxon>
        <taxon>Embryophyta</taxon>
        <taxon>Tracheophyta</taxon>
        <taxon>Spermatophyta</taxon>
        <taxon>Magnoliopsida</taxon>
        <taxon>eudicotyledons</taxon>
        <taxon>Gunneridae</taxon>
        <taxon>Pentapetalae</taxon>
        <taxon>asterids</taxon>
        <taxon>lamiids</taxon>
        <taxon>Solanales</taxon>
        <taxon>Solanaceae</taxon>
        <taxon>Solanoideae</taxon>
        <taxon>Solaneae</taxon>
        <taxon>Solanum</taxon>
    </lineage>
</organism>
<dbReference type="AlphaFoldDB" id="A0A0V0GVE3"/>
<evidence type="ECO:0000256" key="1">
    <source>
        <dbReference type="SAM" id="MobiDB-lite"/>
    </source>
</evidence>
<evidence type="ECO:0000313" key="2">
    <source>
        <dbReference type="EMBL" id="JAP12148.1"/>
    </source>
</evidence>
<feature type="region of interest" description="Disordered" evidence="1">
    <location>
        <begin position="41"/>
        <end position="60"/>
    </location>
</feature>
<proteinExistence type="predicted"/>
<accession>A0A0V0GVE3</accession>